<dbReference type="AlphaFoldDB" id="A0A2I1KU95"/>
<dbReference type="Pfam" id="PF13641">
    <property type="entry name" value="Glyco_tranf_2_3"/>
    <property type="match status" value="1"/>
</dbReference>
<dbReference type="CDD" id="cd04184">
    <property type="entry name" value="GT2_RfbC_Mx_like"/>
    <property type="match status" value="1"/>
</dbReference>
<protein>
    <submittedName>
        <fullName evidence="2">Glycosyl transferase family 2</fullName>
    </submittedName>
</protein>
<feature type="domain" description="Glycosyltransferase 2-like" evidence="1">
    <location>
        <begin position="9"/>
        <end position="134"/>
    </location>
</feature>
<comment type="caution">
    <text evidence="2">The sequence shown here is derived from an EMBL/GenBank/DDBJ whole genome shotgun (WGS) entry which is preliminary data.</text>
</comment>
<dbReference type="Proteomes" id="UP000234778">
    <property type="component" value="Unassembled WGS sequence"/>
</dbReference>
<proteinExistence type="predicted"/>
<dbReference type="EMBL" id="PKHA01000002">
    <property type="protein sequence ID" value="PKY99202.1"/>
    <property type="molecule type" value="Genomic_DNA"/>
</dbReference>
<name>A0A2I1KU95_9ACTO</name>
<reference evidence="2 3" key="1">
    <citation type="submission" date="2017-12" db="EMBL/GenBank/DDBJ databases">
        <title>Phylogenetic diversity of female urinary microbiome.</title>
        <authorList>
            <person name="Thomas-White K."/>
            <person name="Wolfe A.J."/>
        </authorList>
    </citation>
    <scope>NUCLEOTIDE SEQUENCE [LARGE SCALE GENOMIC DNA]</scope>
    <source>
        <strain evidence="2 3">UMB0319</strain>
    </source>
</reference>
<evidence type="ECO:0000259" key="1">
    <source>
        <dbReference type="Pfam" id="PF00535"/>
    </source>
</evidence>
<dbReference type="GO" id="GO:0016757">
    <property type="term" value="F:glycosyltransferase activity"/>
    <property type="evidence" value="ECO:0007669"/>
    <property type="project" value="UniProtKB-KW"/>
</dbReference>
<dbReference type="SUPFAM" id="SSF53448">
    <property type="entry name" value="Nucleotide-diphospho-sugar transferases"/>
    <property type="match status" value="2"/>
</dbReference>
<keyword evidence="2" id="KW-0808">Transferase</keyword>
<dbReference type="Gene3D" id="3.90.550.10">
    <property type="entry name" value="Spore Coat Polysaccharide Biosynthesis Protein SpsA, Chain A"/>
    <property type="match status" value="2"/>
</dbReference>
<dbReference type="PANTHER" id="PTHR43179">
    <property type="entry name" value="RHAMNOSYLTRANSFERASE WBBL"/>
    <property type="match status" value="1"/>
</dbReference>
<gene>
    <name evidence="2" type="ORF">CYJ26_03495</name>
</gene>
<dbReference type="PANTHER" id="PTHR43179:SF7">
    <property type="entry name" value="RHAMNOSYLTRANSFERASE WBBL"/>
    <property type="match status" value="1"/>
</dbReference>
<dbReference type="InterPro" id="IPR001173">
    <property type="entry name" value="Glyco_trans_2-like"/>
</dbReference>
<sequence length="544" mass="60949">MNMSAPFFSILTPVYKPRPDHLELTIESVRSQTCEDWEWILVDDASGDQAVLQVLRRAAQRDPRINVVERETNGHIVAASNDALARAKGNWIILVDHDDLLVPDSLTVIKAAIDAHPRAGYIYTDEDKIDNDGNLSQEFRKPDWSPERLRHQMYLGHLSGLRHDLVTQVGGFHEGFDGSQDHDLALRVTEISEEVVHVPRTLYHWRIVPGSTAGDSTAKDYASVAGLKAVQAHLERVGLDATMTAEPHPTIPYTYNLHRELPEDTLVSVVIPTRGTQGRIWGKRRVLVVDAIRSLLTHTSHEQLEIVVVYDLDTPQEVLTELKEVAGASLTLLPYDAPFNFSDKCNRGFLASSGDVVVFLNDDTEIISDRFVEELCAPLVEEDVAATGALLFYEDSTIQHAGLGFQDNEFVHPYLGAQKTDPGHFAELCVDHEVSGLTGAAVATRRETFEEIGGFTLDLPSNFNDVDFAFKLQHKGKRMVWLHDVQAYHFESKSRVNTVHGWEHQFILDRWEQPKTDPYMPFATTELTEIQKALRLLTGAAGPQ</sequence>
<dbReference type="InterPro" id="IPR029044">
    <property type="entry name" value="Nucleotide-diphossugar_trans"/>
</dbReference>
<evidence type="ECO:0000313" key="2">
    <source>
        <dbReference type="EMBL" id="PKY99202.1"/>
    </source>
</evidence>
<dbReference type="Pfam" id="PF00535">
    <property type="entry name" value="Glycos_transf_2"/>
    <property type="match status" value="1"/>
</dbReference>
<evidence type="ECO:0000313" key="3">
    <source>
        <dbReference type="Proteomes" id="UP000234778"/>
    </source>
</evidence>
<organism evidence="2 3">
    <name type="scientific">Actinomyces urogenitalis</name>
    <dbReference type="NCBI Taxonomy" id="103621"/>
    <lineage>
        <taxon>Bacteria</taxon>
        <taxon>Bacillati</taxon>
        <taxon>Actinomycetota</taxon>
        <taxon>Actinomycetes</taxon>
        <taxon>Actinomycetales</taxon>
        <taxon>Actinomycetaceae</taxon>
        <taxon>Actinomyces</taxon>
    </lineage>
</organism>
<accession>A0A2I1KU95</accession>